<feature type="signal peptide" evidence="1">
    <location>
        <begin position="1"/>
        <end position="30"/>
    </location>
</feature>
<proteinExistence type="predicted"/>
<evidence type="ECO:0000313" key="3">
    <source>
        <dbReference type="Proteomes" id="UP000678499"/>
    </source>
</evidence>
<accession>A0A7R9BKW9</accession>
<sequence length="103" mass="11468">MHALYAAVGNMGRLLCVALCLLTSMLLCDGRGRGRPPPPCPGKFIFTTTTSTESPLLPVLKQNPHLLVMNDQESKNLLSKLGTLQMHVEALRRQRQMNLQRDL</sequence>
<dbReference type="Proteomes" id="UP000678499">
    <property type="component" value="Unassembled WGS sequence"/>
</dbReference>
<dbReference type="AlphaFoldDB" id="A0A7R9BKW9"/>
<dbReference type="EMBL" id="CAJPEX010000555">
    <property type="protein sequence ID" value="CAG0916269.1"/>
    <property type="molecule type" value="Genomic_DNA"/>
</dbReference>
<evidence type="ECO:0000313" key="2">
    <source>
        <dbReference type="EMBL" id="CAD7276117.1"/>
    </source>
</evidence>
<dbReference type="EMBL" id="OA882592">
    <property type="protein sequence ID" value="CAD7276117.1"/>
    <property type="molecule type" value="Genomic_DNA"/>
</dbReference>
<reference evidence="2" key="1">
    <citation type="submission" date="2020-11" db="EMBL/GenBank/DDBJ databases">
        <authorList>
            <person name="Tran Van P."/>
        </authorList>
    </citation>
    <scope>NUCLEOTIDE SEQUENCE</scope>
</reference>
<name>A0A7R9BKW9_9CRUS</name>
<protein>
    <submittedName>
        <fullName evidence="2">Uncharacterized protein</fullName>
    </submittedName>
</protein>
<gene>
    <name evidence="2" type="ORF">NMOB1V02_LOCUS3894</name>
</gene>
<keyword evidence="3" id="KW-1185">Reference proteome</keyword>
<evidence type="ECO:0000256" key="1">
    <source>
        <dbReference type="SAM" id="SignalP"/>
    </source>
</evidence>
<feature type="chain" id="PRO_5036210077" evidence="1">
    <location>
        <begin position="31"/>
        <end position="103"/>
    </location>
</feature>
<keyword evidence="1" id="KW-0732">Signal</keyword>
<organism evidence="2">
    <name type="scientific">Notodromas monacha</name>
    <dbReference type="NCBI Taxonomy" id="399045"/>
    <lineage>
        <taxon>Eukaryota</taxon>
        <taxon>Metazoa</taxon>
        <taxon>Ecdysozoa</taxon>
        <taxon>Arthropoda</taxon>
        <taxon>Crustacea</taxon>
        <taxon>Oligostraca</taxon>
        <taxon>Ostracoda</taxon>
        <taxon>Podocopa</taxon>
        <taxon>Podocopida</taxon>
        <taxon>Cypridocopina</taxon>
        <taxon>Cypridoidea</taxon>
        <taxon>Cyprididae</taxon>
        <taxon>Notodromas</taxon>
    </lineage>
</organism>